<name>A0A9P7KJF3_9AGAR</name>
<organism evidence="1 2">
    <name type="scientific">Sphagnurus paluster</name>
    <dbReference type="NCBI Taxonomy" id="117069"/>
    <lineage>
        <taxon>Eukaryota</taxon>
        <taxon>Fungi</taxon>
        <taxon>Dikarya</taxon>
        <taxon>Basidiomycota</taxon>
        <taxon>Agaricomycotina</taxon>
        <taxon>Agaricomycetes</taxon>
        <taxon>Agaricomycetidae</taxon>
        <taxon>Agaricales</taxon>
        <taxon>Tricholomatineae</taxon>
        <taxon>Lyophyllaceae</taxon>
        <taxon>Sphagnurus</taxon>
    </lineage>
</organism>
<dbReference type="AlphaFoldDB" id="A0A9P7KJF3"/>
<protein>
    <submittedName>
        <fullName evidence="1">Uncharacterized protein</fullName>
    </submittedName>
</protein>
<sequence length="167" mass="19055">MIRGLLSQGHLLIDAYIRPTHFTPLRHPMPRKISGYLVSENALSNWVRSNGVSIPAPGHPHSFIMQIAQAFDAHPHDLGHPFMEIFDVDTISIPSKDGSGDETMYFFVRAYADPTQAYNKAHLTEKENDRRVKKVLQAVLSTELSPWVENIEYPLRRIDIERIEPVI</sequence>
<dbReference type="Proteomes" id="UP000717328">
    <property type="component" value="Unassembled WGS sequence"/>
</dbReference>
<dbReference type="EMBL" id="JABCKI010000386">
    <property type="protein sequence ID" value="KAG5650685.1"/>
    <property type="molecule type" value="Genomic_DNA"/>
</dbReference>
<proteinExistence type="predicted"/>
<accession>A0A9P7KJF3</accession>
<evidence type="ECO:0000313" key="1">
    <source>
        <dbReference type="EMBL" id="KAG5650685.1"/>
    </source>
</evidence>
<evidence type="ECO:0000313" key="2">
    <source>
        <dbReference type="Proteomes" id="UP000717328"/>
    </source>
</evidence>
<reference evidence="1" key="2">
    <citation type="submission" date="2021-10" db="EMBL/GenBank/DDBJ databases">
        <title>Phylogenomics reveals ancestral predisposition of the termite-cultivated fungus Termitomyces towards a domesticated lifestyle.</title>
        <authorList>
            <person name="Auxier B."/>
            <person name="Grum-Grzhimaylo A."/>
            <person name="Cardenas M.E."/>
            <person name="Lodge J.D."/>
            <person name="Laessoe T."/>
            <person name="Pedersen O."/>
            <person name="Smith M.E."/>
            <person name="Kuyper T.W."/>
            <person name="Franco-Molano E.A."/>
            <person name="Baroni T.J."/>
            <person name="Aanen D.K."/>
        </authorList>
    </citation>
    <scope>NUCLEOTIDE SEQUENCE</scope>
    <source>
        <strain evidence="1">D49</strain>
    </source>
</reference>
<comment type="caution">
    <text evidence="1">The sequence shown here is derived from an EMBL/GenBank/DDBJ whole genome shotgun (WGS) entry which is preliminary data.</text>
</comment>
<keyword evidence="2" id="KW-1185">Reference proteome</keyword>
<gene>
    <name evidence="1" type="ORF">H0H81_011378</name>
</gene>
<reference evidence="1" key="1">
    <citation type="submission" date="2021-02" db="EMBL/GenBank/DDBJ databases">
        <authorList>
            <person name="Nieuwenhuis M."/>
            <person name="Van De Peppel L.J.J."/>
        </authorList>
    </citation>
    <scope>NUCLEOTIDE SEQUENCE</scope>
    <source>
        <strain evidence="1">D49</strain>
    </source>
</reference>